<name>Q0CC43_ASPTN</name>
<dbReference type="PANTHER" id="PTHR47357">
    <property type="entry name" value="COP1-INTERACTIVE PROTEIN 1"/>
    <property type="match status" value="1"/>
</dbReference>
<dbReference type="OMA" id="QHIGRLM"/>
<evidence type="ECO:0000313" key="3">
    <source>
        <dbReference type="Proteomes" id="UP000007963"/>
    </source>
</evidence>
<accession>Q0CC43</accession>
<proteinExistence type="predicted"/>
<feature type="compositionally biased region" description="Low complexity" evidence="1">
    <location>
        <begin position="829"/>
        <end position="842"/>
    </location>
</feature>
<dbReference type="RefSeq" id="XP_001217327.1">
    <property type="nucleotide sequence ID" value="XM_001217326.1"/>
</dbReference>
<feature type="region of interest" description="Disordered" evidence="1">
    <location>
        <begin position="708"/>
        <end position="850"/>
    </location>
</feature>
<reference evidence="3" key="1">
    <citation type="submission" date="2005-09" db="EMBL/GenBank/DDBJ databases">
        <title>Annotation of the Aspergillus terreus NIH2624 genome.</title>
        <authorList>
            <person name="Birren B.W."/>
            <person name="Lander E.S."/>
            <person name="Galagan J.E."/>
            <person name="Nusbaum C."/>
            <person name="Devon K."/>
            <person name="Henn M."/>
            <person name="Ma L.-J."/>
            <person name="Jaffe D.B."/>
            <person name="Butler J."/>
            <person name="Alvarez P."/>
            <person name="Gnerre S."/>
            <person name="Grabherr M."/>
            <person name="Kleber M."/>
            <person name="Mauceli E.W."/>
            <person name="Brockman W."/>
            <person name="Rounsley S."/>
            <person name="Young S.K."/>
            <person name="LaButti K."/>
            <person name="Pushparaj V."/>
            <person name="DeCaprio D."/>
            <person name="Crawford M."/>
            <person name="Koehrsen M."/>
            <person name="Engels R."/>
            <person name="Montgomery P."/>
            <person name="Pearson M."/>
            <person name="Howarth C."/>
            <person name="Larson L."/>
            <person name="Luoma S."/>
            <person name="White J."/>
            <person name="Alvarado L."/>
            <person name="Kodira C.D."/>
            <person name="Zeng Q."/>
            <person name="Oleary S."/>
            <person name="Yandava C."/>
            <person name="Denning D.W."/>
            <person name="Nierman W.C."/>
            <person name="Milne T."/>
            <person name="Madden K."/>
        </authorList>
    </citation>
    <scope>NUCLEOTIDE SEQUENCE [LARGE SCALE GENOMIC DNA]</scope>
    <source>
        <strain evidence="3">NIH 2624 / FGSC A1156</strain>
    </source>
</reference>
<dbReference type="VEuPathDB" id="FungiDB:ATEG_08741"/>
<feature type="compositionally biased region" description="Polar residues" evidence="1">
    <location>
        <begin position="813"/>
        <end position="824"/>
    </location>
</feature>
<dbReference type="STRING" id="341663.Q0CC43"/>
<feature type="region of interest" description="Disordered" evidence="1">
    <location>
        <begin position="473"/>
        <end position="492"/>
    </location>
</feature>
<dbReference type="GO" id="GO:0005856">
    <property type="term" value="C:cytoskeleton"/>
    <property type="evidence" value="ECO:0007669"/>
    <property type="project" value="TreeGrafter"/>
</dbReference>
<dbReference type="Proteomes" id="UP000007963">
    <property type="component" value="Unassembled WGS sequence"/>
</dbReference>
<dbReference type="eggNOG" id="ENOG502QYKI">
    <property type="taxonomic scope" value="Eukaryota"/>
</dbReference>
<feature type="compositionally biased region" description="Basic and acidic residues" evidence="1">
    <location>
        <begin position="800"/>
        <end position="810"/>
    </location>
</feature>
<protein>
    <submittedName>
        <fullName evidence="2">Uncharacterized protein</fullName>
    </submittedName>
</protein>
<sequence>MSSLQLELTKTLRNLDDHMGNLLCLSTFAQISASGRKAQDGDAQAPSWLQNINHFFGPKRGLKTIDLVVLRVILACSASCSSLTTNQAAESVRLAIGICDSVEQGQRDAWVAANRPKIAKLCEKVTRSGISPEIQMLGMAFLTALLPPSVTSPGISGTALQWLVSKDSRLVLDVLPLDMISRLTNTVAMCLGQPAICSLLNYVISSLKSVSFTHTATFATIQLSMAIVSGLQSLDATSFKTAVAKQAHGQFVESILQLMESFPRRPSPSQCEDSDACRASLVNMENELLCDVFALFISSSFFRSGEQDASSPPELKILQSFMKNARNTITKATCAFSQIQPMMLRESLPALRTLEKSSSTRQDWRTGLAETLAFNTQASQEKMIRKVEEICYDLENRCSDIEAPLRAVEVERNKALQKADETQRLNRELELRLQEATGTISALRQEIANLEGHAENASGQIQELSERLDAARKELEEQRRETQDSVHSEREKARTRELDLIAAVTEKENQLEGLQDVVREKESMNAELRRILDAVMEDKSSLLEDKNALTQEVAKVKQQAEDLEAALVRKDEEIERLLAIKDDTEARAEILQNKLNEEITTSDNLKSALRKTEGELNTELETVKNQFGEKLREVKEECAKRNDEISSLQCSMQTAAASATKELQAKDKRIQYLEKKIQHLRDERAAKAREFSEAQQHIGRLMNVMGFQTEPTRSNPSHKQSRTRPTAGPLQSTPQEQPRSAGYTQTDGDDLANMSFESDGSFVGRRSPKRHRDNSFPMEKIPPSSQVPERKRNSVCPGGGRDRRERRILGEADQNSQNSQPSTQESRKSASSQCKSFSASQFHGTGEENHFQDLDLDMDLEFSKDFIFTSTPATEANNVPPEVRR</sequence>
<evidence type="ECO:0000256" key="1">
    <source>
        <dbReference type="SAM" id="MobiDB-lite"/>
    </source>
</evidence>
<dbReference type="GO" id="GO:0005200">
    <property type="term" value="F:structural constituent of cytoskeleton"/>
    <property type="evidence" value="ECO:0007669"/>
    <property type="project" value="TreeGrafter"/>
</dbReference>
<feature type="compositionally biased region" description="Polar residues" evidence="1">
    <location>
        <begin position="729"/>
        <end position="746"/>
    </location>
</feature>
<evidence type="ECO:0000313" key="2">
    <source>
        <dbReference type="EMBL" id="EAU30873.1"/>
    </source>
</evidence>
<dbReference type="HOGENOM" id="CLU_291190_0_0_1"/>
<dbReference type="EMBL" id="CH476606">
    <property type="protein sequence ID" value="EAU30873.1"/>
    <property type="molecule type" value="Genomic_DNA"/>
</dbReference>
<dbReference type="AlphaFoldDB" id="Q0CC43"/>
<dbReference type="GeneID" id="4323135"/>
<gene>
    <name evidence="2" type="ORF">ATEG_08741</name>
</gene>
<feature type="compositionally biased region" description="Polar residues" evidence="1">
    <location>
        <begin position="709"/>
        <end position="718"/>
    </location>
</feature>
<dbReference type="OrthoDB" id="5332870at2759"/>
<dbReference type="PANTHER" id="PTHR47357:SF1">
    <property type="entry name" value="SPINDLE POLE BODY COMPONENT 110"/>
    <property type="match status" value="1"/>
</dbReference>
<organism evidence="2 3">
    <name type="scientific">Aspergillus terreus (strain NIH 2624 / FGSC A1156)</name>
    <dbReference type="NCBI Taxonomy" id="341663"/>
    <lineage>
        <taxon>Eukaryota</taxon>
        <taxon>Fungi</taxon>
        <taxon>Dikarya</taxon>
        <taxon>Ascomycota</taxon>
        <taxon>Pezizomycotina</taxon>
        <taxon>Eurotiomycetes</taxon>
        <taxon>Eurotiomycetidae</taxon>
        <taxon>Eurotiales</taxon>
        <taxon>Aspergillaceae</taxon>
        <taxon>Aspergillus</taxon>
        <taxon>Aspergillus subgen. Circumdati</taxon>
    </lineage>
</organism>